<organism evidence="1">
    <name type="scientific">Archaeoglobus fulgidus</name>
    <dbReference type="NCBI Taxonomy" id="2234"/>
    <lineage>
        <taxon>Archaea</taxon>
        <taxon>Methanobacteriati</taxon>
        <taxon>Methanobacteriota</taxon>
        <taxon>Archaeoglobi</taxon>
        <taxon>Archaeoglobales</taxon>
        <taxon>Archaeoglobaceae</taxon>
        <taxon>Archaeoglobus</taxon>
    </lineage>
</organism>
<gene>
    <name evidence="1" type="ORF">ENN70_01565</name>
    <name evidence="2" type="ORF">ENW66_09730</name>
</gene>
<dbReference type="InterPro" id="IPR029039">
    <property type="entry name" value="Flavoprotein-like_sf"/>
</dbReference>
<dbReference type="EMBL" id="DTLB01000052">
    <property type="protein sequence ID" value="HFW33206.1"/>
    <property type="molecule type" value="Genomic_DNA"/>
</dbReference>
<reference evidence="1" key="1">
    <citation type="journal article" date="2020" name="mSystems">
        <title>Genome- and Community-Level Interaction Insights into Carbon Utilization and Element Cycling Functions of Hydrothermarchaeota in Hydrothermal Sediment.</title>
        <authorList>
            <person name="Zhou Z."/>
            <person name="Liu Y."/>
            <person name="Xu W."/>
            <person name="Pan J."/>
            <person name="Luo Z.H."/>
            <person name="Li M."/>
        </authorList>
    </citation>
    <scope>NUCLEOTIDE SEQUENCE [LARGE SCALE GENOMIC DNA]</scope>
    <source>
        <strain evidence="1">SpSt-12</strain>
        <strain evidence="2">SpSt-87</strain>
    </source>
</reference>
<sequence length="147" mass="17154">MEIYYYTFTGNCRKIAEILAAEFKGELREIRSFKLPYILWLILSFIPNLGVKINTQPPCSSEIVLCFPKWTLNCPPVTAFLRKYAEGRNIKMIICFGGFDEKRYAEFYRKFALKCGALTADTMLVKRRDLKENKEDVKSKLINFLKS</sequence>
<evidence type="ECO:0000313" key="2">
    <source>
        <dbReference type="EMBL" id="HFW33206.1"/>
    </source>
</evidence>
<comment type="caution">
    <text evidence="1">The sequence shown here is derived from an EMBL/GenBank/DDBJ whole genome shotgun (WGS) entry which is preliminary data.</text>
</comment>
<accession>A0A7C2N9B1</accession>
<dbReference type="Gene3D" id="3.40.50.360">
    <property type="match status" value="1"/>
</dbReference>
<dbReference type="EMBL" id="DSCQ01000021">
    <property type="protein sequence ID" value="HET20800.1"/>
    <property type="molecule type" value="Genomic_DNA"/>
</dbReference>
<proteinExistence type="predicted"/>
<name>A0A7C2N9B1_ARCFL</name>
<protein>
    <submittedName>
        <fullName evidence="1">Flavodoxin family protein</fullName>
    </submittedName>
</protein>
<dbReference type="AlphaFoldDB" id="A0A7C2N9B1"/>
<evidence type="ECO:0000313" key="1">
    <source>
        <dbReference type="EMBL" id="HET20800.1"/>
    </source>
</evidence>
<dbReference type="SUPFAM" id="SSF52218">
    <property type="entry name" value="Flavoproteins"/>
    <property type="match status" value="1"/>
</dbReference>